<comment type="caution">
    <text evidence="1">The sequence shown here is derived from an EMBL/GenBank/DDBJ whole genome shotgun (WGS) entry which is preliminary data.</text>
</comment>
<dbReference type="Proteomes" id="UP001152447">
    <property type="component" value="Unassembled WGS sequence"/>
</dbReference>
<sequence length="132" mass="14638">MRGLALPFFGVLMSFNKEDLLVNIKRQAKRLSKLLTIPLGQAQEALAICLYDCNSYSDLLVKIKAESFDNPLIALSALSPNSEIFLVKILASHLDSIIGNFEKKFPGSNINEELVISLFGLSFDEFKAKISD</sequence>
<reference evidence="1" key="1">
    <citation type="submission" date="2022-07" db="EMBL/GenBank/DDBJ databases">
        <authorList>
            <person name="Criscuolo A."/>
        </authorList>
    </citation>
    <scope>NUCLEOTIDE SEQUENCE</scope>
    <source>
        <strain evidence="1">CIP103197</strain>
    </source>
</reference>
<gene>
    <name evidence="1" type="ORF">PSEHALCIP103_00599</name>
</gene>
<dbReference type="EMBL" id="CAMAPB010000005">
    <property type="protein sequence ID" value="CAH9052335.1"/>
    <property type="molecule type" value="Genomic_DNA"/>
</dbReference>
<keyword evidence="2" id="KW-1185">Reference proteome</keyword>
<name>A0A9W4QTB1_PSEHA</name>
<evidence type="ECO:0000313" key="1">
    <source>
        <dbReference type="EMBL" id="CAH9052335.1"/>
    </source>
</evidence>
<dbReference type="AlphaFoldDB" id="A0A9W4QTB1"/>
<organism evidence="1 2">
    <name type="scientific">Pseudoalteromonas haloplanktis</name>
    <name type="common">Alteromonas haloplanktis</name>
    <dbReference type="NCBI Taxonomy" id="228"/>
    <lineage>
        <taxon>Bacteria</taxon>
        <taxon>Pseudomonadati</taxon>
        <taxon>Pseudomonadota</taxon>
        <taxon>Gammaproteobacteria</taxon>
        <taxon>Alteromonadales</taxon>
        <taxon>Pseudoalteromonadaceae</taxon>
        <taxon>Pseudoalteromonas</taxon>
    </lineage>
</organism>
<proteinExistence type="predicted"/>
<evidence type="ECO:0000313" key="2">
    <source>
        <dbReference type="Proteomes" id="UP001152447"/>
    </source>
</evidence>
<accession>A0A9W4QTB1</accession>
<protein>
    <submittedName>
        <fullName evidence="1">Uncharacterized protein</fullName>
    </submittedName>
</protein>